<reference evidence="7" key="1">
    <citation type="submission" date="2021-01" db="EMBL/GenBank/DDBJ databases">
        <authorList>
            <person name="Corre E."/>
            <person name="Pelletier E."/>
            <person name="Niang G."/>
            <person name="Scheremetjew M."/>
            <person name="Finn R."/>
            <person name="Kale V."/>
            <person name="Holt S."/>
            <person name="Cochrane G."/>
            <person name="Meng A."/>
            <person name="Brown T."/>
            <person name="Cohen L."/>
        </authorList>
    </citation>
    <scope>NUCLEOTIDE SEQUENCE</scope>
    <source>
        <strain evidence="7">379</strain>
    </source>
</reference>
<dbReference type="PANTHER" id="PTHR43807:SF20">
    <property type="entry name" value="FI04487P"/>
    <property type="match status" value="1"/>
</dbReference>
<dbReference type="AlphaFoldDB" id="A0A7S3VYP9"/>
<evidence type="ECO:0000256" key="4">
    <source>
        <dbReference type="ARBA" id="ARBA00022679"/>
    </source>
</evidence>
<dbReference type="InterPro" id="IPR051326">
    <property type="entry name" value="Kynurenine-oxoglutarate_AT"/>
</dbReference>
<dbReference type="CDD" id="cd00609">
    <property type="entry name" value="AAT_like"/>
    <property type="match status" value="1"/>
</dbReference>
<evidence type="ECO:0000256" key="1">
    <source>
        <dbReference type="ARBA" id="ARBA00001933"/>
    </source>
</evidence>
<name>A0A7S3VYP9_EMIHU</name>
<evidence type="ECO:0000313" key="7">
    <source>
        <dbReference type="EMBL" id="CAE0524400.1"/>
    </source>
</evidence>
<dbReference type="Pfam" id="PF00155">
    <property type="entry name" value="Aminotran_1_2"/>
    <property type="match status" value="1"/>
</dbReference>
<accession>A0A7S3VYP9</accession>
<keyword evidence="3" id="KW-0032">Aminotransferase</keyword>
<protein>
    <recommendedName>
        <fullName evidence="6">Aminotransferase class I/classII large domain-containing protein</fullName>
    </recommendedName>
</protein>
<dbReference type="InterPro" id="IPR004839">
    <property type="entry name" value="Aminotransferase_I/II_large"/>
</dbReference>
<dbReference type="Gene3D" id="3.40.640.10">
    <property type="entry name" value="Type I PLP-dependent aspartate aminotransferase-like (Major domain)"/>
    <property type="match status" value="1"/>
</dbReference>
<keyword evidence="5" id="KW-0663">Pyridoxal phosphate</keyword>
<sequence length="419" mass="44539">MLSRAAVRLPLRRRGYYTAHCRRGYATAVEVWREVNSLAAQPGMINMGQGFPDFAGSLTARQAAAEALLVGSAAANQYSAPAGLLELREEVSRLYARLYPGDAYDPASEVVICTSGQESLNAALRACVSEQVSRGGRDGVIVFEPYFPFTQGALDNAPAVMQPVRTHAPGFAIDAAALRAAITPRTGTVLLNSPHNPTGHVASEAELAAVAEVCVEHDLLAVSDEVYEHAVFGEGCRHRRLCDVPGMRGRTITVSSAGKLFSLTGWRVAWALAPARLATAVASAHTNLTYSAPTPLQAGIAAALREEDGSFGGVAQLFGANFELLATALREHRGLTVCDAQGGYFLVADAGVPDIDFVRSLAAECGVVCTPMSVFYADQDQSESCTLVRFTICKSREHIQRACAALAGRRGRRERVAGT</sequence>
<keyword evidence="4" id="KW-0808">Transferase</keyword>
<feature type="domain" description="Aminotransferase class I/classII large" evidence="6">
    <location>
        <begin position="43"/>
        <end position="406"/>
    </location>
</feature>
<proteinExistence type="inferred from homology"/>
<gene>
    <name evidence="7" type="ORF">EHUX00137_LOCUS2269</name>
</gene>
<evidence type="ECO:0000256" key="5">
    <source>
        <dbReference type="ARBA" id="ARBA00022898"/>
    </source>
</evidence>
<dbReference type="InterPro" id="IPR015424">
    <property type="entry name" value="PyrdxlP-dep_Trfase"/>
</dbReference>
<dbReference type="SUPFAM" id="SSF53383">
    <property type="entry name" value="PLP-dependent transferases"/>
    <property type="match status" value="1"/>
</dbReference>
<evidence type="ECO:0000259" key="6">
    <source>
        <dbReference type="Pfam" id="PF00155"/>
    </source>
</evidence>
<comment type="cofactor">
    <cofactor evidence="1">
        <name>pyridoxal 5'-phosphate</name>
        <dbReference type="ChEBI" id="CHEBI:597326"/>
    </cofactor>
</comment>
<dbReference type="InterPro" id="IPR004838">
    <property type="entry name" value="NHTrfase_class1_PyrdxlP-BS"/>
</dbReference>
<evidence type="ECO:0000256" key="3">
    <source>
        <dbReference type="ARBA" id="ARBA00022576"/>
    </source>
</evidence>
<dbReference type="InterPro" id="IPR015422">
    <property type="entry name" value="PyrdxlP-dep_Trfase_small"/>
</dbReference>
<dbReference type="GO" id="GO:0030170">
    <property type="term" value="F:pyridoxal phosphate binding"/>
    <property type="evidence" value="ECO:0007669"/>
    <property type="project" value="InterPro"/>
</dbReference>
<dbReference type="PROSITE" id="PS00105">
    <property type="entry name" value="AA_TRANSFER_CLASS_1"/>
    <property type="match status" value="1"/>
</dbReference>
<evidence type="ECO:0000256" key="2">
    <source>
        <dbReference type="ARBA" id="ARBA00007441"/>
    </source>
</evidence>
<organism evidence="7">
    <name type="scientific">Emiliania huxleyi</name>
    <name type="common">Coccolithophore</name>
    <name type="synonym">Pontosphaera huxleyi</name>
    <dbReference type="NCBI Taxonomy" id="2903"/>
    <lineage>
        <taxon>Eukaryota</taxon>
        <taxon>Haptista</taxon>
        <taxon>Haptophyta</taxon>
        <taxon>Prymnesiophyceae</taxon>
        <taxon>Isochrysidales</taxon>
        <taxon>Noelaerhabdaceae</taxon>
        <taxon>Emiliania</taxon>
    </lineage>
</organism>
<dbReference type="GO" id="GO:0005737">
    <property type="term" value="C:cytoplasm"/>
    <property type="evidence" value="ECO:0007669"/>
    <property type="project" value="TreeGrafter"/>
</dbReference>
<dbReference type="Gene3D" id="3.90.1150.10">
    <property type="entry name" value="Aspartate Aminotransferase, domain 1"/>
    <property type="match status" value="1"/>
</dbReference>
<dbReference type="EMBL" id="HBIR01003201">
    <property type="protein sequence ID" value="CAE0524400.1"/>
    <property type="molecule type" value="Transcribed_RNA"/>
</dbReference>
<dbReference type="InterPro" id="IPR015421">
    <property type="entry name" value="PyrdxlP-dep_Trfase_major"/>
</dbReference>
<comment type="similarity">
    <text evidence="2">Belongs to the class-I pyridoxal-phosphate-dependent aminotransferase family.</text>
</comment>
<dbReference type="PANTHER" id="PTHR43807">
    <property type="entry name" value="FI04487P"/>
    <property type="match status" value="1"/>
</dbReference>
<dbReference type="GO" id="GO:0016212">
    <property type="term" value="F:kynurenine-oxoglutarate transaminase activity"/>
    <property type="evidence" value="ECO:0007669"/>
    <property type="project" value="TreeGrafter"/>
</dbReference>